<gene>
    <name evidence="2" type="primary">ABSGL_09654.1 scaffold 11583</name>
</gene>
<reference evidence="2" key="1">
    <citation type="submission" date="2016-04" db="EMBL/GenBank/DDBJ databases">
        <authorList>
            <person name="Evans L.H."/>
            <person name="Alamgir A."/>
            <person name="Owens N."/>
            <person name="Weber N.D."/>
            <person name="Virtaneva K."/>
            <person name="Barbian K."/>
            <person name="Babar A."/>
            <person name="Rosenke K."/>
        </authorList>
    </citation>
    <scope>NUCLEOTIDE SEQUENCE [LARGE SCALE GENOMIC DNA]</scope>
    <source>
        <strain evidence="2">CBS 101.48</strain>
    </source>
</reference>
<proteinExistence type="predicted"/>
<evidence type="ECO:0000256" key="1">
    <source>
        <dbReference type="SAM" id="MobiDB-lite"/>
    </source>
</evidence>
<feature type="compositionally biased region" description="Polar residues" evidence="1">
    <location>
        <begin position="82"/>
        <end position="98"/>
    </location>
</feature>
<feature type="compositionally biased region" description="Basic and acidic residues" evidence="1">
    <location>
        <begin position="100"/>
        <end position="113"/>
    </location>
</feature>
<accession>A0A168Q7L8</accession>
<keyword evidence="3" id="KW-1185">Reference proteome</keyword>
<dbReference type="Proteomes" id="UP000078561">
    <property type="component" value="Unassembled WGS sequence"/>
</dbReference>
<dbReference type="OrthoDB" id="5393235at2759"/>
<feature type="region of interest" description="Disordered" evidence="1">
    <location>
        <begin position="30"/>
        <end position="155"/>
    </location>
</feature>
<dbReference type="EMBL" id="LT554300">
    <property type="protein sequence ID" value="SAM03800.1"/>
    <property type="molecule type" value="Genomic_DNA"/>
</dbReference>
<protein>
    <submittedName>
        <fullName evidence="2">Uncharacterized protein</fullName>
    </submittedName>
</protein>
<sequence length="155" mass="17469">MPPKSKPDTQANEVLKTQIDVSIGAARSLIQSWLPAPQPGEKMDDDQDQDDLFQKFSTGRPDRLGLGAKHLSHNEAMKLQGGTRQEMQLKNKILNQNQRAKRDDHSSNKRKDDDSDDDDEAPKNVKKKKTIGGQGDFLSLYLNERSSKKKNKAKK</sequence>
<dbReference type="AlphaFoldDB" id="A0A168Q7L8"/>
<dbReference type="InParanoid" id="A0A168Q7L8"/>
<name>A0A168Q7L8_ABSGL</name>
<organism evidence="2">
    <name type="scientific">Absidia glauca</name>
    <name type="common">Pin mould</name>
    <dbReference type="NCBI Taxonomy" id="4829"/>
    <lineage>
        <taxon>Eukaryota</taxon>
        <taxon>Fungi</taxon>
        <taxon>Fungi incertae sedis</taxon>
        <taxon>Mucoromycota</taxon>
        <taxon>Mucoromycotina</taxon>
        <taxon>Mucoromycetes</taxon>
        <taxon>Mucorales</taxon>
        <taxon>Cunninghamellaceae</taxon>
        <taxon>Absidia</taxon>
    </lineage>
</organism>
<dbReference type="OMA" id="GDFLSMY"/>
<evidence type="ECO:0000313" key="3">
    <source>
        <dbReference type="Proteomes" id="UP000078561"/>
    </source>
</evidence>
<evidence type="ECO:0000313" key="2">
    <source>
        <dbReference type="EMBL" id="SAM03800.1"/>
    </source>
</evidence>